<dbReference type="Pfam" id="PF13585">
    <property type="entry name" value="CHU_C"/>
    <property type="match status" value="1"/>
</dbReference>
<evidence type="ECO:0000313" key="2">
    <source>
        <dbReference type="EMBL" id="CAL2101843.1"/>
    </source>
</evidence>
<evidence type="ECO:0000313" key="3">
    <source>
        <dbReference type="Proteomes" id="UP001497527"/>
    </source>
</evidence>
<keyword evidence="1" id="KW-0732">Signal</keyword>
<reference evidence="2 3" key="1">
    <citation type="submission" date="2024-05" db="EMBL/GenBank/DDBJ databases">
        <authorList>
            <person name="Duchaud E."/>
        </authorList>
    </citation>
    <scope>NUCLEOTIDE SEQUENCE [LARGE SCALE GENOMIC DNA]</scope>
    <source>
        <strain evidence="2">Ena-SAMPLE-TAB-13-05-2024-13:56:06:370-140308</strain>
    </source>
</reference>
<dbReference type="InterPro" id="IPR013783">
    <property type="entry name" value="Ig-like_fold"/>
</dbReference>
<sequence length="931" mass="101883">MKKLILLLFLHSSIILTAQNEANFWYFGRNAGLDFSTGVPVALTNGQLNTLEGCSSISDQNGNLLFYSDGIQVWDRNHNLMPNGTGLLGDNSSTQSGLIVPNPSNTNIYYLFTVDAQEGNGDGFRYSIIDMSLNGGNGDVTTKNVLLVGSADEKVTSVVGRTCDSFWVITADRDNFYAFEVTSTGVNTTPVISPIGFFIFFSSRGYLKLSPDGTKLVQASSEAGSFIYDFSATTGVVSNGRRLNLDGNIGYGVEFSISGNKLYIATGPDIFSQFAEANLYQFDISNPDITIINNSRGTPFFTYRGTRGAFQLGPDGKIYHAVSESPQLGVINNPENDKNSINYVHNGVNLNGRNSAQGLPPFIQSFFLPTTILNADTDQIISDTKQFFCAGQDYRLKAGRIEPGATYSWEKDGNIIGTDSILTINDVNWGSGIYKLTTTLKATCAKTLDSQVEVEFVPAPTIVSVPPFEKCDSDTNPNDGSTTFDLSTQEAALTNNATNVTVEFFSLSDTTFSSPLPKTNYINTSNPETLVVRVNFSSSGNTGCFSLGTLSLAVNEVINNTNISDVYVCEIDENANNPSATNSIGNGQGTYDFNNTINEILTLNPTINTTTHTINFYRTQNDANAQNNPILAPYNDDFFTNASDIFVRVSLNSDPSCFSIFTFTIFVESLPIPQGNSTPTLLCVNFPIGTLPLATVSLDASTGNSNDTYQWYFNGNSISNATNAVYEASEAGTYRVETIRQNSQLINPCHAFNTFEVIASSKAVILDISVIDDSLNNNSISISVDGLGLYDFMISNSNLFLNGTNSSITFSNLPIGIYTITIRDRNGCGDTISDEIPVIFFQRHFTPNDDGVYDTWKIQGVDNDFFRDVTVKIYDRYGKQVAIIPNKNHRGWDGFYNGSKLPSTDYWYNAQLIDKNGKVRTKKSHFSLLRR</sequence>
<comment type="caution">
    <text evidence="2">The sequence shown here is derived from an EMBL/GenBank/DDBJ whole genome shotgun (WGS) entry which is preliminary data.</text>
</comment>
<proteinExistence type="predicted"/>
<gene>
    <name evidence="2" type="ORF">T190423A01A_10406</name>
</gene>
<dbReference type="NCBIfam" id="TIGR04131">
    <property type="entry name" value="Bac_Flav_CTERM"/>
    <property type="match status" value="1"/>
</dbReference>
<feature type="chain" id="PRO_5045120761" evidence="1">
    <location>
        <begin position="19"/>
        <end position="931"/>
    </location>
</feature>
<name>A0ABP1F0E7_9FLAO</name>
<dbReference type="Proteomes" id="UP001497527">
    <property type="component" value="Unassembled WGS sequence"/>
</dbReference>
<protein>
    <submittedName>
        <fullName evidence="2">T9SS type B sorting domain-containing protein</fullName>
    </submittedName>
</protein>
<dbReference type="RefSeq" id="WP_348714981.1">
    <property type="nucleotide sequence ID" value="NZ_CAXJIO010000010.1"/>
</dbReference>
<feature type="signal peptide" evidence="1">
    <location>
        <begin position="1"/>
        <end position="18"/>
    </location>
</feature>
<dbReference type="InterPro" id="IPR026341">
    <property type="entry name" value="T9SS_type_B"/>
</dbReference>
<evidence type="ECO:0000256" key="1">
    <source>
        <dbReference type="SAM" id="SignalP"/>
    </source>
</evidence>
<dbReference type="SUPFAM" id="SSF49299">
    <property type="entry name" value="PKD domain"/>
    <property type="match status" value="1"/>
</dbReference>
<dbReference type="SUPFAM" id="SSF82171">
    <property type="entry name" value="DPP6 N-terminal domain-like"/>
    <property type="match status" value="1"/>
</dbReference>
<dbReference type="Gene3D" id="2.60.40.10">
    <property type="entry name" value="Immunoglobulins"/>
    <property type="match status" value="1"/>
</dbReference>
<organism evidence="2 3">
    <name type="scientific">Tenacibaculum polynesiense</name>
    <dbReference type="NCBI Taxonomy" id="3137857"/>
    <lineage>
        <taxon>Bacteria</taxon>
        <taxon>Pseudomonadati</taxon>
        <taxon>Bacteroidota</taxon>
        <taxon>Flavobacteriia</taxon>
        <taxon>Flavobacteriales</taxon>
        <taxon>Flavobacteriaceae</taxon>
        <taxon>Tenacibaculum</taxon>
    </lineage>
</organism>
<dbReference type="EMBL" id="CAXJIO010000010">
    <property type="protein sequence ID" value="CAL2101843.1"/>
    <property type="molecule type" value="Genomic_DNA"/>
</dbReference>
<dbReference type="InterPro" id="IPR035986">
    <property type="entry name" value="PKD_dom_sf"/>
</dbReference>
<keyword evidence="3" id="KW-1185">Reference proteome</keyword>
<accession>A0ABP1F0E7</accession>